<dbReference type="AlphaFoldDB" id="A0A5N6LY08"/>
<organism evidence="1 2">
    <name type="scientific">Mikania micrantha</name>
    <name type="common">bitter vine</name>
    <dbReference type="NCBI Taxonomy" id="192012"/>
    <lineage>
        <taxon>Eukaryota</taxon>
        <taxon>Viridiplantae</taxon>
        <taxon>Streptophyta</taxon>
        <taxon>Embryophyta</taxon>
        <taxon>Tracheophyta</taxon>
        <taxon>Spermatophyta</taxon>
        <taxon>Magnoliopsida</taxon>
        <taxon>eudicotyledons</taxon>
        <taxon>Gunneridae</taxon>
        <taxon>Pentapetalae</taxon>
        <taxon>asterids</taxon>
        <taxon>campanulids</taxon>
        <taxon>Asterales</taxon>
        <taxon>Asteraceae</taxon>
        <taxon>Asteroideae</taxon>
        <taxon>Heliantheae alliance</taxon>
        <taxon>Eupatorieae</taxon>
        <taxon>Mikania</taxon>
    </lineage>
</organism>
<accession>A0A5N6LY08</accession>
<protein>
    <submittedName>
        <fullName evidence="1">Uncharacterized protein</fullName>
    </submittedName>
</protein>
<dbReference type="Proteomes" id="UP000326396">
    <property type="component" value="Linkage Group LG7"/>
</dbReference>
<reference evidence="1 2" key="1">
    <citation type="submission" date="2019-05" db="EMBL/GenBank/DDBJ databases">
        <title>Mikania micrantha, genome provides insights into the molecular mechanism of rapid growth.</title>
        <authorList>
            <person name="Liu B."/>
        </authorList>
    </citation>
    <scope>NUCLEOTIDE SEQUENCE [LARGE SCALE GENOMIC DNA]</scope>
    <source>
        <strain evidence="1">NLD-2019</strain>
        <tissue evidence="1">Leaf</tissue>
    </source>
</reference>
<name>A0A5N6LY08_9ASTR</name>
<comment type="caution">
    <text evidence="1">The sequence shown here is derived from an EMBL/GenBank/DDBJ whole genome shotgun (WGS) entry which is preliminary data.</text>
</comment>
<sequence>MHEFRPPIKASNVLSDQQPDTYFLCSAEEIPISLQELCLLAIKASLAIEKSLEMKKTRRTTSFKGRRKSNGVAKKVDFQLALKKL</sequence>
<evidence type="ECO:0000313" key="2">
    <source>
        <dbReference type="Proteomes" id="UP000326396"/>
    </source>
</evidence>
<dbReference type="OrthoDB" id="1919386at2759"/>
<dbReference type="EMBL" id="SZYD01000017">
    <property type="protein sequence ID" value="KAD3066519.1"/>
    <property type="molecule type" value="Genomic_DNA"/>
</dbReference>
<evidence type="ECO:0000313" key="1">
    <source>
        <dbReference type="EMBL" id="KAD3066519.1"/>
    </source>
</evidence>
<keyword evidence="2" id="KW-1185">Reference proteome</keyword>
<gene>
    <name evidence="1" type="ORF">E3N88_34399</name>
</gene>
<proteinExistence type="predicted"/>